<organism evidence="2 4">
    <name type="scientific">Dracunculus medinensis</name>
    <name type="common">Guinea worm</name>
    <dbReference type="NCBI Taxonomy" id="318479"/>
    <lineage>
        <taxon>Eukaryota</taxon>
        <taxon>Metazoa</taxon>
        <taxon>Ecdysozoa</taxon>
        <taxon>Nematoda</taxon>
        <taxon>Chromadorea</taxon>
        <taxon>Rhabditida</taxon>
        <taxon>Spirurina</taxon>
        <taxon>Dracunculoidea</taxon>
        <taxon>Dracunculidae</taxon>
        <taxon>Dracunculus</taxon>
    </lineage>
</organism>
<keyword evidence="3" id="KW-1185">Reference proteome</keyword>
<evidence type="ECO:0000313" key="1">
    <source>
        <dbReference type="EMBL" id="VDN53622.1"/>
    </source>
</evidence>
<dbReference type="WBParaSite" id="DME_0001006801-mRNA-1">
    <property type="protein sequence ID" value="DME_0001006801-mRNA-1"/>
    <property type="gene ID" value="DME_0001006801"/>
</dbReference>
<evidence type="ECO:0000313" key="2">
    <source>
        <dbReference type="Proteomes" id="UP000038040"/>
    </source>
</evidence>
<dbReference type="Proteomes" id="UP000274756">
    <property type="component" value="Unassembled WGS sequence"/>
</dbReference>
<gene>
    <name evidence="1" type="ORF">DME_LOCUS3595</name>
</gene>
<evidence type="ECO:0000313" key="3">
    <source>
        <dbReference type="Proteomes" id="UP000274756"/>
    </source>
</evidence>
<sequence length="89" mass="10112">MFTISRLDLQQSLCIRIKKENLPKTTKSVMGSITELVSTKMLGEEEATEEKENLLQTTASIKMEKTAQKILKCLKPHESETNLLIFKIS</sequence>
<reference evidence="4" key="1">
    <citation type="submission" date="2017-02" db="UniProtKB">
        <authorList>
            <consortium name="WormBaseParasite"/>
        </authorList>
    </citation>
    <scope>IDENTIFICATION</scope>
</reference>
<protein>
    <submittedName>
        <fullName evidence="1 4">Uncharacterized protein</fullName>
    </submittedName>
</protein>
<dbReference type="EMBL" id="UYYG01000154">
    <property type="protein sequence ID" value="VDN53622.1"/>
    <property type="molecule type" value="Genomic_DNA"/>
</dbReference>
<proteinExistence type="predicted"/>
<accession>A0A0N4UQ05</accession>
<reference evidence="1 3" key="2">
    <citation type="submission" date="2018-11" db="EMBL/GenBank/DDBJ databases">
        <authorList>
            <consortium name="Pathogen Informatics"/>
        </authorList>
    </citation>
    <scope>NUCLEOTIDE SEQUENCE [LARGE SCALE GENOMIC DNA]</scope>
</reference>
<evidence type="ECO:0000313" key="4">
    <source>
        <dbReference type="WBParaSite" id="DME_0001006801-mRNA-1"/>
    </source>
</evidence>
<name>A0A0N4UQ05_DRAME</name>
<dbReference type="Proteomes" id="UP000038040">
    <property type="component" value="Unplaced"/>
</dbReference>
<dbReference type="AlphaFoldDB" id="A0A0N4UQ05"/>